<feature type="domain" description="FtsX extracellular" evidence="15">
    <location>
        <begin position="82"/>
        <end position="174"/>
    </location>
</feature>
<dbReference type="InterPro" id="IPR003838">
    <property type="entry name" value="ABC3_permease_C"/>
</dbReference>
<evidence type="ECO:0000256" key="7">
    <source>
        <dbReference type="ARBA" id="ARBA00022618"/>
    </source>
</evidence>
<dbReference type="OrthoDB" id="9813411at2"/>
<evidence type="ECO:0000256" key="11">
    <source>
        <dbReference type="ARBA" id="ARBA00023306"/>
    </source>
</evidence>
<dbReference type="Gene3D" id="3.30.70.3040">
    <property type="match status" value="1"/>
</dbReference>
<keyword evidence="9 13" id="KW-1133">Transmembrane helix</keyword>
<evidence type="ECO:0000313" key="16">
    <source>
        <dbReference type="EMBL" id="SHI36368.1"/>
    </source>
</evidence>
<dbReference type="AlphaFoldDB" id="A0A1M6AJ68"/>
<evidence type="ECO:0000259" key="14">
    <source>
        <dbReference type="Pfam" id="PF02687"/>
    </source>
</evidence>
<dbReference type="GO" id="GO:0051301">
    <property type="term" value="P:cell division"/>
    <property type="evidence" value="ECO:0007669"/>
    <property type="project" value="UniProtKB-KW"/>
</dbReference>
<dbReference type="RefSeq" id="WP_139281662.1">
    <property type="nucleotide sequence ID" value="NZ_FQXZ01000039.1"/>
</dbReference>
<proteinExistence type="inferred from homology"/>
<comment type="subcellular location">
    <subcellularLocation>
        <location evidence="1">Cell inner membrane</location>
        <topology evidence="1">Multi-pass membrane protein</topology>
    </subcellularLocation>
</comment>
<evidence type="ECO:0000256" key="2">
    <source>
        <dbReference type="ARBA" id="ARBA00007379"/>
    </source>
</evidence>
<evidence type="ECO:0000256" key="9">
    <source>
        <dbReference type="ARBA" id="ARBA00022989"/>
    </source>
</evidence>
<dbReference type="GO" id="GO:0005886">
    <property type="term" value="C:plasma membrane"/>
    <property type="evidence" value="ECO:0007669"/>
    <property type="project" value="UniProtKB-SubCell"/>
</dbReference>
<evidence type="ECO:0000256" key="8">
    <source>
        <dbReference type="ARBA" id="ARBA00022692"/>
    </source>
</evidence>
<keyword evidence="5 12" id="KW-1003">Cell membrane</keyword>
<organism evidence="16 17">
    <name type="scientific">Vibrio aerogenes CECT 7868</name>
    <dbReference type="NCBI Taxonomy" id="1216006"/>
    <lineage>
        <taxon>Bacteria</taxon>
        <taxon>Pseudomonadati</taxon>
        <taxon>Pseudomonadota</taxon>
        <taxon>Gammaproteobacteria</taxon>
        <taxon>Vibrionales</taxon>
        <taxon>Vibrionaceae</taxon>
        <taxon>Vibrio</taxon>
    </lineage>
</organism>
<name>A0A1M6AJ68_9VIBR</name>
<reference evidence="16 17" key="1">
    <citation type="submission" date="2016-11" db="EMBL/GenBank/DDBJ databases">
        <authorList>
            <person name="Jaros S."/>
            <person name="Januszkiewicz K."/>
            <person name="Wedrychowicz H."/>
        </authorList>
    </citation>
    <scope>NUCLEOTIDE SEQUENCE [LARGE SCALE GENOMIC DNA]</scope>
    <source>
        <strain evidence="16 17">CECT 7868</strain>
    </source>
</reference>
<dbReference type="EMBL" id="FQXZ01000039">
    <property type="protein sequence ID" value="SHI36368.1"/>
    <property type="molecule type" value="Genomic_DNA"/>
</dbReference>
<dbReference type="PANTHER" id="PTHR47755">
    <property type="entry name" value="CELL DIVISION PROTEIN FTSX"/>
    <property type="match status" value="1"/>
</dbReference>
<gene>
    <name evidence="16" type="primary">ftsX</name>
    <name evidence="16" type="ORF">VA7868_03588</name>
</gene>
<comment type="function">
    <text evidence="12">Part of the ABC transporter FtsEX involved in cellular division.</text>
</comment>
<comment type="similarity">
    <text evidence="2 12">Belongs to the ABC-4 integral membrane protein family. FtsX subfamily.</text>
</comment>
<dbReference type="InterPro" id="IPR004513">
    <property type="entry name" value="FtsX"/>
</dbReference>
<accession>A0A1M6AJ68</accession>
<dbReference type="Pfam" id="PF02687">
    <property type="entry name" value="FtsX"/>
    <property type="match status" value="1"/>
</dbReference>
<keyword evidence="10 12" id="KW-0472">Membrane</keyword>
<evidence type="ECO:0000256" key="3">
    <source>
        <dbReference type="ARBA" id="ARBA00011160"/>
    </source>
</evidence>
<evidence type="ECO:0000256" key="5">
    <source>
        <dbReference type="ARBA" id="ARBA00022475"/>
    </source>
</evidence>
<dbReference type="STRING" id="1216006.VA7868_03588"/>
<dbReference type="GO" id="GO:0032153">
    <property type="term" value="C:cell division site"/>
    <property type="evidence" value="ECO:0007669"/>
    <property type="project" value="TreeGrafter"/>
</dbReference>
<dbReference type="InterPro" id="IPR047590">
    <property type="entry name" value="FtsX_proteobact-type"/>
</dbReference>
<evidence type="ECO:0000256" key="6">
    <source>
        <dbReference type="ARBA" id="ARBA00022519"/>
    </source>
</evidence>
<evidence type="ECO:0000256" key="13">
    <source>
        <dbReference type="SAM" id="Phobius"/>
    </source>
</evidence>
<evidence type="ECO:0000259" key="15">
    <source>
        <dbReference type="Pfam" id="PF18075"/>
    </source>
</evidence>
<dbReference type="NCBIfam" id="TIGR00439">
    <property type="entry name" value="FtsX_Gneg"/>
    <property type="match status" value="1"/>
</dbReference>
<feature type="domain" description="ABC3 transporter permease C-terminal" evidence="14">
    <location>
        <begin position="197"/>
        <end position="314"/>
    </location>
</feature>
<dbReference type="Pfam" id="PF18075">
    <property type="entry name" value="FtsX_ECD"/>
    <property type="match status" value="1"/>
</dbReference>
<evidence type="ECO:0000313" key="17">
    <source>
        <dbReference type="Proteomes" id="UP000184608"/>
    </source>
</evidence>
<dbReference type="PANTHER" id="PTHR47755:SF1">
    <property type="entry name" value="CELL DIVISION PROTEIN FTSX"/>
    <property type="match status" value="1"/>
</dbReference>
<keyword evidence="11 12" id="KW-0131">Cell cycle</keyword>
<dbReference type="InterPro" id="IPR040690">
    <property type="entry name" value="FtsX_ECD"/>
</dbReference>
<evidence type="ECO:0000256" key="4">
    <source>
        <dbReference type="ARBA" id="ARBA00021907"/>
    </source>
</evidence>
<feature type="transmembrane region" description="Helical" evidence="13">
    <location>
        <begin position="247"/>
        <end position="272"/>
    </location>
</feature>
<keyword evidence="6 12" id="KW-0997">Cell inner membrane</keyword>
<protein>
    <recommendedName>
        <fullName evidence="4 12">Cell division protein FtsX</fullName>
    </recommendedName>
</protein>
<feature type="transmembrane region" description="Helical" evidence="13">
    <location>
        <begin position="47"/>
        <end position="66"/>
    </location>
</feature>
<comment type="subunit">
    <text evidence="3">Forms a membrane-associated complex with FtsE.</text>
</comment>
<keyword evidence="8 13" id="KW-0812">Transmembrane</keyword>
<dbReference type="Proteomes" id="UP000184608">
    <property type="component" value="Unassembled WGS sequence"/>
</dbReference>
<feature type="transmembrane region" description="Helical" evidence="13">
    <location>
        <begin position="190"/>
        <end position="210"/>
    </location>
</feature>
<keyword evidence="7 12" id="KW-0132">Cell division</keyword>
<evidence type="ECO:0000256" key="10">
    <source>
        <dbReference type="ARBA" id="ARBA00023136"/>
    </source>
</evidence>
<evidence type="ECO:0000256" key="12">
    <source>
        <dbReference type="PIRNR" id="PIRNR003097"/>
    </source>
</evidence>
<keyword evidence="17" id="KW-1185">Reference proteome</keyword>
<dbReference type="PIRSF" id="PIRSF003097">
    <property type="entry name" value="FtsX"/>
    <property type="match status" value="1"/>
</dbReference>
<evidence type="ECO:0000256" key="1">
    <source>
        <dbReference type="ARBA" id="ARBA00004429"/>
    </source>
</evidence>
<sequence length="322" mass="35735">MAPKNKRITKKVRESQKRPPKDGFLLIHFKQAKASFLSLWSRPVGNLLTLAVISMALAMPACLYLLSKNIAYVASHVSSPAQISVYLQEGTSEARVMVLKDAIEARADVKKVDYISSQQGLAELSKYAGFEQAISLLDDYALPGVLVITPSVGDQGEIKQFAEQLQSEQNVTDVRMDEDWLTRFEAIKNLAVVVVVSLSLLMMAAVFLIVGNTLRFNVLENKEEIQTMKLIGATDTYILRPYLYSGMWFGLLGACIAWLFTALLTVLLDSAVNDLARLYDSHFRLIGLEWDESLLLLMIGVLIGSIAAKLSALRHLKEIEPV</sequence>